<organism evidence="7 8">
    <name type="scientific">Hymenobacter nivis</name>
    <dbReference type="NCBI Taxonomy" id="1850093"/>
    <lineage>
        <taxon>Bacteria</taxon>
        <taxon>Pseudomonadati</taxon>
        <taxon>Bacteroidota</taxon>
        <taxon>Cytophagia</taxon>
        <taxon>Cytophagales</taxon>
        <taxon>Hymenobacteraceae</taxon>
        <taxon>Hymenobacter</taxon>
    </lineage>
</organism>
<dbReference type="InterPro" id="IPR036680">
    <property type="entry name" value="SPOR-like_sf"/>
</dbReference>
<keyword evidence="3 4" id="KW-0961">Cell wall biogenesis/degradation</keyword>
<feature type="domain" description="SPOR" evidence="6">
    <location>
        <begin position="220"/>
        <end position="303"/>
    </location>
</feature>
<dbReference type="Proteomes" id="UP000317646">
    <property type="component" value="Unassembled WGS sequence"/>
</dbReference>
<dbReference type="GO" id="GO:0008932">
    <property type="term" value="F:lytic endotransglycosylase activity"/>
    <property type="evidence" value="ECO:0007669"/>
    <property type="project" value="UniProtKB-UniRule"/>
</dbReference>
<dbReference type="Pfam" id="PF03330">
    <property type="entry name" value="DPBB_1"/>
    <property type="match status" value="1"/>
</dbReference>
<dbReference type="InterPro" id="IPR034718">
    <property type="entry name" value="RlpA"/>
</dbReference>
<comment type="function">
    <text evidence="4">Lytic transglycosylase with a strong preference for naked glycan strands that lack stem peptides.</text>
</comment>
<dbReference type="PANTHER" id="PTHR34183">
    <property type="entry name" value="ENDOLYTIC PEPTIDOGLYCAN TRANSGLYCOSYLASE RLPA"/>
    <property type="match status" value="1"/>
</dbReference>
<dbReference type="EMBL" id="RCYZ01000008">
    <property type="protein sequence ID" value="TPG62914.1"/>
    <property type="molecule type" value="Genomic_DNA"/>
</dbReference>
<dbReference type="GO" id="GO:0042834">
    <property type="term" value="F:peptidoglycan binding"/>
    <property type="evidence" value="ECO:0007669"/>
    <property type="project" value="InterPro"/>
</dbReference>
<dbReference type="GO" id="GO:0071555">
    <property type="term" value="P:cell wall organization"/>
    <property type="evidence" value="ECO:0007669"/>
    <property type="project" value="UniProtKB-KW"/>
</dbReference>
<dbReference type="HAMAP" id="MF_02071">
    <property type="entry name" value="RlpA"/>
    <property type="match status" value="1"/>
</dbReference>
<evidence type="ECO:0000313" key="7">
    <source>
        <dbReference type="EMBL" id="TPG62914.1"/>
    </source>
</evidence>
<gene>
    <name evidence="4" type="primary">rlpA</name>
    <name evidence="7" type="ORF">EAH73_17770</name>
</gene>
<evidence type="ECO:0000259" key="6">
    <source>
        <dbReference type="PROSITE" id="PS51724"/>
    </source>
</evidence>
<evidence type="ECO:0000256" key="5">
    <source>
        <dbReference type="RuleBase" id="RU003495"/>
    </source>
</evidence>
<dbReference type="PANTHER" id="PTHR34183:SF8">
    <property type="entry name" value="ENDOLYTIC PEPTIDOGLYCAN TRANSGLYCOSYLASE RLPA-RELATED"/>
    <property type="match status" value="1"/>
</dbReference>
<dbReference type="EC" id="4.2.2.-" evidence="4"/>
<reference evidence="7 8" key="1">
    <citation type="journal article" date="2019" name="Environ. Microbiol.">
        <title>Species interactions and distinct microbial communities in high Arctic permafrost affected cryosols are associated with the CH4 and CO2 gas fluxes.</title>
        <authorList>
            <person name="Altshuler I."/>
            <person name="Hamel J."/>
            <person name="Turney S."/>
            <person name="Magnuson E."/>
            <person name="Levesque R."/>
            <person name="Greer C."/>
            <person name="Whyte L.G."/>
        </authorList>
    </citation>
    <scope>NUCLEOTIDE SEQUENCE [LARGE SCALE GENOMIC DNA]</scope>
    <source>
        <strain evidence="7 8">S9.2P</strain>
    </source>
</reference>
<comment type="similarity">
    <text evidence="4 5">Belongs to the RlpA family.</text>
</comment>
<dbReference type="SUPFAM" id="SSF110997">
    <property type="entry name" value="Sporulation related repeat"/>
    <property type="match status" value="1"/>
</dbReference>
<protein>
    <recommendedName>
        <fullName evidence="4">Probable endolytic peptidoglycan transglycosylase RlpA</fullName>
        <ecNumber evidence="4">4.2.2.-</ecNumber>
    </recommendedName>
</protein>
<dbReference type="InterPro" id="IPR009009">
    <property type="entry name" value="RlpA-like_DPBB"/>
</dbReference>
<comment type="caution">
    <text evidence="7">The sequence shown here is derived from an EMBL/GenBank/DDBJ whole genome shotgun (WGS) entry which is preliminary data.</text>
</comment>
<dbReference type="Gene3D" id="3.30.70.1070">
    <property type="entry name" value="Sporulation related repeat"/>
    <property type="match status" value="1"/>
</dbReference>
<evidence type="ECO:0000256" key="4">
    <source>
        <dbReference type="HAMAP-Rule" id="MF_02071"/>
    </source>
</evidence>
<dbReference type="NCBIfam" id="TIGR00413">
    <property type="entry name" value="rlpA"/>
    <property type="match status" value="1"/>
</dbReference>
<dbReference type="SUPFAM" id="SSF50685">
    <property type="entry name" value="Barwin-like endoglucanases"/>
    <property type="match status" value="1"/>
</dbReference>
<accession>A0A502GM22</accession>
<dbReference type="AlphaFoldDB" id="A0A502GM22"/>
<keyword evidence="2 4" id="KW-0456">Lyase</keyword>
<dbReference type="PROSITE" id="PS51724">
    <property type="entry name" value="SPOR"/>
    <property type="match status" value="1"/>
</dbReference>
<evidence type="ECO:0000313" key="8">
    <source>
        <dbReference type="Proteomes" id="UP000317646"/>
    </source>
</evidence>
<dbReference type="Gene3D" id="2.40.40.10">
    <property type="entry name" value="RlpA-like domain"/>
    <property type="match status" value="1"/>
</dbReference>
<dbReference type="InterPro" id="IPR036908">
    <property type="entry name" value="RlpA-like_sf"/>
</dbReference>
<dbReference type="CDD" id="cd22268">
    <property type="entry name" value="DPBB_RlpA-like"/>
    <property type="match status" value="1"/>
</dbReference>
<dbReference type="GO" id="GO:0000270">
    <property type="term" value="P:peptidoglycan metabolic process"/>
    <property type="evidence" value="ECO:0007669"/>
    <property type="project" value="UniProtKB-UniRule"/>
</dbReference>
<keyword evidence="8" id="KW-1185">Reference proteome</keyword>
<evidence type="ECO:0000256" key="2">
    <source>
        <dbReference type="ARBA" id="ARBA00023239"/>
    </source>
</evidence>
<keyword evidence="1" id="KW-0732">Signal</keyword>
<dbReference type="InterPro" id="IPR012997">
    <property type="entry name" value="RplA"/>
</dbReference>
<evidence type="ECO:0000256" key="3">
    <source>
        <dbReference type="ARBA" id="ARBA00023316"/>
    </source>
</evidence>
<evidence type="ECO:0000256" key="1">
    <source>
        <dbReference type="ARBA" id="ARBA00022729"/>
    </source>
</evidence>
<dbReference type="InterPro" id="IPR007730">
    <property type="entry name" value="SPOR-like_dom"/>
</dbReference>
<proteinExistence type="inferred from homology"/>
<dbReference type="Pfam" id="PF05036">
    <property type="entry name" value="SPOR"/>
    <property type="match status" value="1"/>
</dbReference>
<sequence length="303" mass="32727">MQSMQLPRISTSASAFVLLLSLLVGLPSSARTKRSARVRRAAHTHMCKHVQEPRETSANMVLRGRASWYGKYFQGMETGNGERYDRFEYTCAHKTLPFNTRLRVTSVLTGHSVVVRVNDRGPFRKQRIIDLSEKASRELNLQELGATTIVAEVVAPETPLGPTAAPDNLLALCLGDPHPHAPFTTYTVDPAAAPAPVVAPTTTAAPAAGLLAAAPAAMAAPQAATFEVQVGAFESPTDAQMVLAKIQALDPNVHVELASDLLDGRQRSRVLVGTFGERPQAEAVRRWLLVWGIGGQVREVALR</sequence>
<name>A0A502GM22_9BACT</name>